<feature type="compositionally biased region" description="Basic and acidic residues" evidence="10">
    <location>
        <begin position="523"/>
        <end position="532"/>
    </location>
</feature>
<keyword evidence="13" id="KW-1185">Reference proteome</keyword>
<dbReference type="InterPro" id="IPR039396">
    <property type="entry name" value="Deltex_C"/>
</dbReference>
<reference evidence="14 15" key="1">
    <citation type="submission" date="2025-04" db="UniProtKB">
        <authorList>
            <consortium name="RefSeq"/>
        </authorList>
    </citation>
    <scope>IDENTIFICATION</scope>
</reference>
<evidence type="ECO:0000256" key="9">
    <source>
        <dbReference type="PROSITE-ProRule" id="PRU00176"/>
    </source>
</evidence>
<dbReference type="Gene3D" id="3.30.70.330">
    <property type="match status" value="1"/>
</dbReference>
<gene>
    <name evidence="14 15 16 17" type="primary">LOC115481737</name>
</gene>
<dbReference type="InterPro" id="IPR039399">
    <property type="entry name" value="Deltex_C_sf"/>
</dbReference>
<evidence type="ECO:0000256" key="5">
    <source>
        <dbReference type="ARBA" id="ARBA00022723"/>
    </source>
</evidence>
<feature type="compositionally biased region" description="Polar residues" evidence="10">
    <location>
        <begin position="534"/>
        <end position="547"/>
    </location>
</feature>
<dbReference type="GO" id="GO:0061630">
    <property type="term" value="F:ubiquitin protein ligase activity"/>
    <property type="evidence" value="ECO:0007669"/>
    <property type="project" value="UniProtKB-EC"/>
</dbReference>
<feature type="domain" description="RRM" evidence="12">
    <location>
        <begin position="4"/>
        <end position="86"/>
    </location>
</feature>
<protein>
    <recommendedName>
        <fullName evidence="3">RING-type E3 ubiquitin transferase</fullName>
        <ecNumber evidence="3">2.3.2.27</ecNumber>
    </recommendedName>
</protein>
<evidence type="ECO:0000313" key="15">
    <source>
        <dbReference type="RefSeq" id="XP_030076946.1"/>
    </source>
</evidence>
<proteinExistence type="predicted"/>
<dbReference type="InterPro" id="IPR012677">
    <property type="entry name" value="Nucleotide-bd_a/b_plait_sf"/>
</dbReference>
<feature type="domain" description="RING-type" evidence="11">
    <location>
        <begin position="1029"/>
        <end position="1063"/>
    </location>
</feature>
<feature type="region of interest" description="Disordered" evidence="10">
    <location>
        <begin position="931"/>
        <end position="950"/>
    </location>
</feature>
<dbReference type="Pfam" id="PF23222">
    <property type="entry name" value="RRM_PARP14_1"/>
    <property type="match status" value="1"/>
</dbReference>
<evidence type="ECO:0000313" key="13">
    <source>
        <dbReference type="Proteomes" id="UP000515156"/>
    </source>
</evidence>
<keyword evidence="5" id="KW-0479">Metal-binding</keyword>
<comment type="pathway">
    <text evidence="2">Protein modification; protein ubiquitination.</text>
</comment>
<feature type="compositionally biased region" description="Basic and acidic residues" evidence="10">
    <location>
        <begin position="424"/>
        <end position="442"/>
    </location>
</feature>
<dbReference type="InterPro" id="IPR035979">
    <property type="entry name" value="RBD_domain_sf"/>
</dbReference>
<sequence>METRTVRVEGLPTEIALERLKDKLTIYFLRSRNGGGEIENVDVVQELPAYALVTFEETDVAQRVLQMKGHILSVSGKSYPLKVTSPSTELSPDEIFSRVSMIVDYRRFPDSIKHSMKSLREIHKDIQFSIDQTEELFTVNGKYTKIQAFSHDVMKMLGIENKNLKELVLPQRNIEMDDESKFRVIRNSEEVSCPLPESKTRNQKSKAEKQNQRFEAEKGNPRSKCETQNLRILEVNGLKAKYGNFQHEQDAQQLEDFSLVMDSDIYMYIQKFHQAEFQKILFKHEVEVVDVSSNGITTLYLQAGFETGNHIGSLTKALYDLLHLYQRFEASLRKEQISKIDLKYDSRSLQRVPKEIQKLCPSLLCLEDDGCFYLIGNVIDLSQAKQYIQDLMPPKDMGKLVKPSELLLSQNSGTHQRTTSSGSSKEHETDKKSSPTKSELKGEHKLAANFSHPKAEVSLLKTAFLADKDSMRPSSIWSKEGDNQKTRETLLSTQLNEEHPIRDAETVVFPGPDTGENGQKDPPVTDRMKGDISPKTSETSPSFSLDRCTNNLQSTGTRKSLGPMKPYSHDSALQYLSLYNTQGTSNILDSEHSKPKITLRRSNSFSAGRLKEANPSCPEANVKEHSKVVKDTEILDEMCLYTWLWSFMKQMSNITELCNGSGIQIDEETTQDITILKIRTDNKTKLDLIKQYLQSLYQSLSTELTYQTFSYCELGVEGPHDEALNEWYSNLIGHCNKLRLKKLEHSVHLTYPKEAQSSITEEHTKFIMSRSKALRHSSQLYATDKHISGQHRTKDVYSSNPYSVPYSSPFVVDVSDRQTYLNREEATGEMNSDPPRTSDSLSDFQGMEDEEDSNRPKELLVLSSDDAKYNLVTGNGACLGQAKAFQEVSISEKEALAHLRDPMRLENGGTEMDISKVKKMLPDKFQLLKNKSKGGLQDDTGNQRSDIRPWDGGPLSLPTGLYNTQQNIAGLKALNEQSDFISKLSSSGQTNLDKCFFPNHGTQEESADKPQLRHSNLGQKIVEKKARNCDQCKQGDIGTATAQCGHSFCRNCFSASEDTCTACLRSSPVGAQHAVRGTMTHAILSSSVMGYYQDPTLKIIYDIPDGVQGPGDPNPGSLFTGGRFEAFLPDNKEGRKLLTLLERGLARGLTFRILSHPSGDKLTWNILHKTSLQGGKSKNGYPDTQYIGNVFRQLKEYGIE</sequence>
<dbReference type="InterPro" id="IPR039398">
    <property type="entry name" value="Deltex_fam"/>
</dbReference>
<feature type="compositionally biased region" description="Polar residues" evidence="10">
    <location>
        <begin position="408"/>
        <end position="423"/>
    </location>
</feature>
<dbReference type="GO" id="GO:0003723">
    <property type="term" value="F:RNA binding"/>
    <property type="evidence" value="ECO:0007669"/>
    <property type="project" value="UniProtKB-UniRule"/>
</dbReference>
<evidence type="ECO:0000256" key="2">
    <source>
        <dbReference type="ARBA" id="ARBA00004906"/>
    </source>
</evidence>
<evidence type="ECO:0000256" key="8">
    <source>
        <dbReference type="PROSITE-ProRule" id="PRU00175"/>
    </source>
</evidence>
<organism evidence="13 15">
    <name type="scientific">Microcaecilia unicolor</name>
    <dbReference type="NCBI Taxonomy" id="1415580"/>
    <lineage>
        <taxon>Eukaryota</taxon>
        <taxon>Metazoa</taxon>
        <taxon>Chordata</taxon>
        <taxon>Craniata</taxon>
        <taxon>Vertebrata</taxon>
        <taxon>Euteleostomi</taxon>
        <taxon>Amphibia</taxon>
        <taxon>Gymnophiona</taxon>
        <taxon>Siphonopidae</taxon>
        <taxon>Microcaecilia</taxon>
    </lineage>
</organism>
<dbReference type="EC" id="2.3.2.27" evidence="3"/>
<dbReference type="RefSeq" id="XP_030076945.1">
    <property type="nucleotide sequence ID" value="XM_030221085.1"/>
</dbReference>
<evidence type="ECO:0000256" key="7">
    <source>
        <dbReference type="ARBA" id="ARBA00022833"/>
    </source>
</evidence>
<feature type="region of interest" description="Disordered" evidence="10">
    <location>
        <begin position="825"/>
        <end position="855"/>
    </location>
</feature>
<dbReference type="KEGG" id="muo:115481737"/>
<evidence type="ECO:0000256" key="6">
    <source>
        <dbReference type="ARBA" id="ARBA00022771"/>
    </source>
</evidence>
<keyword evidence="6 8" id="KW-0863">Zinc-finger</keyword>
<evidence type="ECO:0000256" key="4">
    <source>
        <dbReference type="ARBA" id="ARBA00022679"/>
    </source>
</evidence>
<dbReference type="InterPro" id="IPR057051">
    <property type="entry name" value="PARP14_RPM_1"/>
</dbReference>
<dbReference type="PANTHER" id="PTHR12622">
    <property type="entry name" value="DELTEX-RELATED"/>
    <property type="match status" value="1"/>
</dbReference>
<dbReference type="UniPathway" id="UPA00143"/>
<dbReference type="OrthoDB" id="527344at2759"/>
<dbReference type="InterPro" id="IPR001841">
    <property type="entry name" value="Znf_RING"/>
</dbReference>
<dbReference type="GeneID" id="115481737"/>
<name>A0A6P7ZQA1_9AMPH</name>
<dbReference type="PROSITE" id="PS50102">
    <property type="entry name" value="RRM"/>
    <property type="match status" value="1"/>
</dbReference>
<dbReference type="GO" id="GO:0008270">
    <property type="term" value="F:zinc ion binding"/>
    <property type="evidence" value="ECO:0007669"/>
    <property type="project" value="UniProtKB-KW"/>
</dbReference>
<dbReference type="Proteomes" id="UP000515156">
    <property type="component" value="Chromosome 12"/>
</dbReference>
<dbReference type="Gene3D" id="3.30.390.130">
    <property type="match status" value="1"/>
</dbReference>
<dbReference type="RefSeq" id="XP_030076948.1">
    <property type="nucleotide sequence ID" value="XM_030221088.1"/>
</dbReference>
<keyword evidence="7" id="KW-0862">Zinc</keyword>
<dbReference type="Pfam" id="PF18102">
    <property type="entry name" value="DTC"/>
    <property type="match status" value="1"/>
</dbReference>
<feature type="region of interest" description="Disordered" evidence="10">
    <location>
        <begin position="507"/>
        <end position="547"/>
    </location>
</feature>
<evidence type="ECO:0000313" key="16">
    <source>
        <dbReference type="RefSeq" id="XP_030076948.1"/>
    </source>
</evidence>
<feature type="region of interest" description="Disordered" evidence="10">
    <location>
        <begin position="193"/>
        <end position="223"/>
    </location>
</feature>
<evidence type="ECO:0000259" key="12">
    <source>
        <dbReference type="PROSITE" id="PS50102"/>
    </source>
</evidence>
<dbReference type="RefSeq" id="XP_030076946.1">
    <property type="nucleotide sequence ID" value="XM_030221086.1"/>
</dbReference>
<evidence type="ECO:0000313" key="17">
    <source>
        <dbReference type="RefSeq" id="XP_030076949.1"/>
    </source>
</evidence>
<feature type="region of interest" description="Disordered" evidence="10">
    <location>
        <begin position="408"/>
        <end position="442"/>
    </location>
</feature>
<dbReference type="InterPro" id="IPR000504">
    <property type="entry name" value="RRM_dom"/>
</dbReference>
<accession>A0A6P7ZQA1</accession>
<feature type="compositionally biased region" description="Polar residues" evidence="10">
    <location>
        <begin position="834"/>
        <end position="843"/>
    </location>
</feature>
<evidence type="ECO:0000259" key="11">
    <source>
        <dbReference type="PROSITE" id="PS50089"/>
    </source>
</evidence>
<evidence type="ECO:0000313" key="14">
    <source>
        <dbReference type="RefSeq" id="XP_030076945.1"/>
    </source>
</evidence>
<keyword evidence="4" id="KW-0808">Transferase</keyword>
<dbReference type="GO" id="GO:0007219">
    <property type="term" value="P:Notch signaling pathway"/>
    <property type="evidence" value="ECO:0007669"/>
    <property type="project" value="InterPro"/>
</dbReference>
<dbReference type="SUPFAM" id="SSF54928">
    <property type="entry name" value="RNA-binding domain, RBD"/>
    <property type="match status" value="1"/>
</dbReference>
<dbReference type="AlphaFoldDB" id="A0A6P7ZQA1"/>
<evidence type="ECO:0000256" key="10">
    <source>
        <dbReference type="SAM" id="MobiDB-lite"/>
    </source>
</evidence>
<dbReference type="RefSeq" id="XP_030076949.1">
    <property type="nucleotide sequence ID" value="XM_030221089.1"/>
</dbReference>
<evidence type="ECO:0000256" key="1">
    <source>
        <dbReference type="ARBA" id="ARBA00000900"/>
    </source>
</evidence>
<feature type="compositionally biased region" description="Basic and acidic residues" evidence="10">
    <location>
        <begin position="205"/>
        <end position="223"/>
    </location>
</feature>
<comment type="catalytic activity">
    <reaction evidence="1">
        <text>S-ubiquitinyl-[E2 ubiquitin-conjugating enzyme]-L-cysteine + [acceptor protein]-L-lysine = [E2 ubiquitin-conjugating enzyme]-L-cysteine + N(6)-ubiquitinyl-[acceptor protein]-L-lysine.</text>
        <dbReference type="EC" id="2.3.2.27"/>
    </reaction>
</comment>
<dbReference type="GO" id="GO:0016567">
    <property type="term" value="P:protein ubiquitination"/>
    <property type="evidence" value="ECO:0007669"/>
    <property type="project" value="UniProtKB-UniPathway"/>
</dbReference>
<evidence type="ECO:0000256" key="3">
    <source>
        <dbReference type="ARBA" id="ARBA00012483"/>
    </source>
</evidence>
<dbReference type="PROSITE" id="PS50089">
    <property type="entry name" value="ZF_RING_2"/>
    <property type="match status" value="1"/>
</dbReference>
<keyword evidence="9" id="KW-0694">RNA-binding</keyword>